<keyword evidence="10" id="KW-0997">Cell inner membrane</keyword>
<dbReference type="GO" id="GO:0015379">
    <property type="term" value="F:potassium:chloride symporter activity"/>
    <property type="evidence" value="ECO:0007669"/>
    <property type="project" value="InterPro"/>
</dbReference>
<dbReference type="GO" id="GO:0005886">
    <property type="term" value="C:plasma membrane"/>
    <property type="evidence" value="ECO:0007669"/>
    <property type="project" value="UniProtKB-SubCell"/>
</dbReference>
<dbReference type="OrthoDB" id="9810952at2"/>
<keyword evidence="6 10" id="KW-0630">Potassium</keyword>
<feature type="transmembrane region" description="Helical" evidence="12">
    <location>
        <begin position="92"/>
        <end position="111"/>
    </location>
</feature>
<keyword evidence="4 10" id="KW-0633">Potassium transport</keyword>
<dbReference type="Proteomes" id="UP000182284">
    <property type="component" value="Unassembled WGS sequence"/>
</dbReference>
<feature type="binding site" evidence="11">
    <location>
        <position position="302"/>
    </location>
    <ligand>
        <name>K(+)</name>
        <dbReference type="ChEBI" id="CHEBI:29103"/>
    </ligand>
</feature>
<feature type="transmembrane region" description="Helical" evidence="12">
    <location>
        <begin position="6"/>
        <end position="26"/>
    </location>
</feature>
<feature type="transmembrane region" description="Helical" evidence="12">
    <location>
        <begin position="167"/>
        <end position="191"/>
    </location>
</feature>
<gene>
    <name evidence="13" type="ORF">SAMN04488117_107103</name>
</gene>
<organism evidence="13 14">
    <name type="scientific">Celeribacter baekdonensis</name>
    <dbReference type="NCBI Taxonomy" id="875171"/>
    <lineage>
        <taxon>Bacteria</taxon>
        <taxon>Pseudomonadati</taxon>
        <taxon>Pseudomonadota</taxon>
        <taxon>Alphaproteobacteria</taxon>
        <taxon>Rhodobacterales</taxon>
        <taxon>Roseobacteraceae</taxon>
        <taxon>Celeribacter</taxon>
    </lineage>
</organism>
<keyword evidence="2 10" id="KW-0813">Transport</keyword>
<accession>A0A1G7NUK2</accession>
<evidence type="ECO:0000256" key="1">
    <source>
        <dbReference type="ARBA" id="ARBA00004651"/>
    </source>
</evidence>
<evidence type="ECO:0000256" key="10">
    <source>
        <dbReference type="PIRNR" id="PIRNR006247"/>
    </source>
</evidence>
<keyword evidence="7 12" id="KW-1133">Transmembrane helix</keyword>
<keyword evidence="3 10" id="KW-1003">Cell membrane</keyword>
<dbReference type="Pfam" id="PF02386">
    <property type="entry name" value="TrkH"/>
    <property type="match status" value="2"/>
</dbReference>
<evidence type="ECO:0000313" key="14">
    <source>
        <dbReference type="Proteomes" id="UP000182284"/>
    </source>
</evidence>
<keyword evidence="8 10" id="KW-0406">Ion transport</keyword>
<feature type="binding site" evidence="11">
    <location>
        <position position="210"/>
    </location>
    <ligand>
        <name>K(+)</name>
        <dbReference type="ChEBI" id="CHEBI:29103"/>
    </ligand>
</feature>
<evidence type="ECO:0000256" key="11">
    <source>
        <dbReference type="PIRSR" id="PIRSR006247-1"/>
    </source>
</evidence>
<dbReference type="InterPro" id="IPR004772">
    <property type="entry name" value="TrkH"/>
</dbReference>
<comment type="similarity">
    <text evidence="10">Belongs to the TrkH potassium transport family.</text>
</comment>
<feature type="transmembrane region" description="Helical" evidence="12">
    <location>
        <begin position="64"/>
        <end position="85"/>
    </location>
</feature>
<evidence type="ECO:0000256" key="5">
    <source>
        <dbReference type="ARBA" id="ARBA00022692"/>
    </source>
</evidence>
<keyword evidence="5 12" id="KW-0812">Transmembrane</keyword>
<feature type="binding site" evidence="11">
    <location>
        <position position="303"/>
    </location>
    <ligand>
        <name>K(+)</name>
        <dbReference type="ChEBI" id="CHEBI:29103"/>
    </ligand>
</feature>
<feature type="binding site" evidence="11">
    <location>
        <position position="103"/>
    </location>
    <ligand>
        <name>K(+)</name>
        <dbReference type="ChEBI" id="CHEBI:29103"/>
    </ligand>
</feature>
<keyword evidence="11" id="KW-0479">Metal-binding</keyword>
<feature type="transmembrane region" description="Helical" evidence="12">
    <location>
        <begin position="312"/>
        <end position="332"/>
    </location>
</feature>
<dbReference type="EMBL" id="FNBL01000007">
    <property type="protein sequence ID" value="SDF77704.1"/>
    <property type="molecule type" value="Genomic_DNA"/>
</dbReference>
<feature type="binding site" evidence="11">
    <location>
        <position position="419"/>
    </location>
    <ligand>
        <name>K(+)</name>
        <dbReference type="ChEBI" id="CHEBI:29103"/>
    </ligand>
</feature>
<feature type="transmembrane region" description="Helical" evidence="12">
    <location>
        <begin position="259"/>
        <end position="279"/>
    </location>
</feature>
<feature type="transmembrane region" description="Helical" evidence="12">
    <location>
        <begin position="377"/>
        <end position="402"/>
    </location>
</feature>
<reference evidence="13 14" key="1">
    <citation type="submission" date="2016-10" db="EMBL/GenBank/DDBJ databases">
        <authorList>
            <person name="de Groot N.N."/>
        </authorList>
    </citation>
    <scope>NUCLEOTIDE SEQUENCE [LARGE SCALE GENOMIC DNA]</scope>
    <source>
        <strain evidence="13 14">DSM 27375</strain>
    </source>
</reference>
<feature type="transmembrane region" description="Helical" evidence="12">
    <location>
        <begin position="33"/>
        <end position="52"/>
    </location>
</feature>
<feature type="binding site" evidence="11">
    <location>
        <position position="420"/>
    </location>
    <ligand>
        <name>K(+)</name>
        <dbReference type="ChEBI" id="CHEBI:29103"/>
    </ligand>
</feature>
<feature type="transmembrane region" description="Helical" evidence="12">
    <location>
        <begin position="447"/>
        <end position="468"/>
    </location>
</feature>
<feature type="transmembrane region" description="Helical" evidence="12">
    <location>
        <begin position="123"/>
        <end position="146"/>
    </location>
</feature>
<dbReference type="AlphaFoldDB" id="A0A1G7NUK2"/>
<feature type="transmembrane region" description="Helical" evidence="12">
    <location>
        <begin position="226"/>
        <end position="247"/>
    </location>
</feature>
<evidence type="ECO:0000256" key="9">
    <source>
        <dbReference type="ARBA" id="ARBA00023136"/>
    </source>
</evidence>
<comment type="subcellular location">
    <subcellularLocation>
        <location evidence="10">Cell inner membrane</location>
        <topology evidence="10">Multi-pass membrane protein</topology>
    </subcellularLocation>
    <subcellularLocation>
        <location evidence="1">Cell membrane</location>
        <topology evidence="1">Multi-pass membrane protein</topology>
    </subcellularLocation>
</comment>
<dbReference type="PIRSF" id="PIRSF006247">
    <property type="entry name" value="TrkH"/>
    <property type="match status" value="1"/>
</dbReference>
<evidence type="ECO:0000256" key="12">
    <source>
        <dbReference type="SAM" id="Phobius"/>
    </source>
</evidence>
<keyword evidence="9 10" id="KW-0472">Membrane</keyword>
<evidence type="ECO:0000256" key="4">
    <source>
        <dbReference type="ARBA" id="ARBA00022538"/>
    </source>
</evidence>
<dbReference type="InterPro" id="IPR003445">
    <property type="entry name" value="Cat_transpt"/>
</dbReference>
<evidence type="ECO:0000256" key="2">
    <source>
        <dbReference type="ARBA" id="ARBA00022448"/>
    </source>
</evidence>
<comment type="function">
    <text evidence="10">Low-affinity potassium transport system. Interacts with Trk system potassium uptake protein TrkA.</text>
</comment>
<dbReference type="GO" id="GO:0046872">
    <property type="term" value="F:metal ion binding"/>
    <property type="evidence" value="ECO:0007669"/>
    <property type="project" value="UniProtKB-KW"/>
</dbReference>
<evidence type="ECO:0000313" key="13">
    <source>
        <dbReference type="EMBL" id="SDF77704.1"/>
    </source>
</evidence>
<feature type="binding site" evidence="11">
    <location>
        <position position="102"/>
    </location>
    <ligand>
        <name>K(+)</name>
        <dbReference type="ChEBI" id="CHEBI:29103"/>
    </ligand>
</feature>
<sequence length="475" mass="50449">MSFVVFINGLVMVFFAALMGVVALLFPDTSNLFVVPALLFGFLGGALALASSPDVTELRPLHTFLMTSSVWMVAALCGAGPLYLFDLSFVDAFFEAMSGITTTGSTVMSGLDDTPRGIILWRAMLQAVGGVGFIVTGIALLPILKVGGMQLFRSESSEQGGKELRNATMFASATLQIYFALIFLCGLLYMIGGMSPFDAATHAMTTLSTGGYSGYDASFGHFDSAFLQWVCTAFMLAGALPFAWYIRGVRRGVWQSEQVSAMLTTLALTISCLALWLMMVRGETLFDALRLVAFNVVSIVTTTGYATTDYTLWGPFAVAAFFVLTAVGGATGSTAGGAKAMRWLVAGRALIAQIRKSYAPHRVTFVKYEGRPVAPDALSGVIAFFVLYSATFGVMASLLGFFGQDMTTAISGSLTALANVGPGVGDVIGPAGNFASLNAPSKLVLTFGMYLGRLELATVYALFAPLFWRELVSSR</sequence>
<evidence type="ECO:0000256" key="3">
    <source>
        <dbReference type="ARBA" id="ARBA00022475"/>
    </source>
</evidence>
<name>A0A1G7NUK2_9RHOB</name>
<dbReference type="PANTHER" id="PTHR32024:SF3">
    <property type="entry name" value="TRK SYSTEM POTASSIUM UPTAKE PROTEIN"/>
    <property type="match status" value="1"/>
</dbReference>
<proteinExistence type="inferred from homology"/>
<evidence type="ECO:0000256" key="7">
    <source>
        <dbReference type="ARBA" id="ARBA00022989"/>
    </source>
</evidence>
<protein>
    <recommendedName>
        <fullName evidence="10">Trk system potassium uptake protein</fullName>
    </recommendedName>
</protein>
<evidence type="ECO:0000256" key="6">
    <source>
        <dbReference type="ARBA" id="ARBA00022958"/>
    </source>
</evidence>
<dbReference type="RefSeq" id="WP_074645657.1">
    <property type="nucleotide sequence ID" value="NZ_FNBL01000007.1"/>
</dbReference>
<evidence type="ECO:0000256" key="8">
    <source>
        <dbReference type="ARBA" id="ARBA00023065"/>
    </source>
</evidence>
<dbReference type="PANTHER" id="PTHR32024">
    <property type="entry name" value="TRK SYSTEM POTASSIUM UPTAKE PROTEIN TRKG-RELATED"/>
    <property type="match status" value="1"/>
</dbReference>